<dbReference type="OrthoDB" id="9776552at2"/>
<keyword evidence="6" id="KW-1133">Transmembrane helix</keyword>
<evidence type="ECO:0000313" key="9">
    <source>
        <dbReference type="Proteomes" id="UP000293142"/>
    </source>
</evidence>
<keyword evidence="4" id="KW-0067">ATP-binding</keyword>
<sequence length="625" mass="71320">MFGFLSRNLQIRMIVSIVILVFIAVFFSLNITFKHTETLFEKETSDLLISNLEQVGNQVENVTLDMMKLSNVLSLDDTVTSNLSAYRRTPDFKPFSTMKLPQELAPEDYARMSKIENRLNFTKNNNFFNYNAHMIIISSDGLVSNVMGNIVSDIDMNQDYLNFKQEFGQELKDEEWFRSLVRHEKDSVWTVPFVYRTSKLTDEKHYVSLAKSIKNSLTGEMLGIVMINLDLDNFVSLFTVRSKGSILLLDGQDQIIKTSGDVDVEDIDNVKKDLKLYGTQKGYFIGTSDNKRYMVTYYILNRLNWTVVSVIPYADVMNNTSSLKNKVLTINYIVFGLFLLSSVALILYITNPLKLLIRDLRKKKIGIYSVGTKDISYSNDVNSIVKSFDLLFKRIDELVLRVMGEQKREQELKYEALKAQINPHFLFNTLNIIKWTAMMNGASNASSMIADLGSLLEVSMKKGEEEIALKEELRLVKAYMNIQNARYNDSIELHVAIDPAFNDYRIIKLLLQPVVENCFLHGLKNKKSGGRIEIGARLEGNRLQIDVSDNGEGIDELRIREILNESPEEASGQHKFSGVGLRNIHDRLQLKYGEPFGLRISSFGEQGTTVSVIIPAVRREQEALE</sequence>
<dbReference type="GO" id="GO:0005524">
    <property type="term" value="F:ATP binding"/>
    <property type="evidence" value="ECO:0007669"/>
    <property type="project" value="UniProtKB-KW"/>
</dbReference>
<dbReference type="AlphaFoldDB" id="A0A4Q9DQJ4"/>
<dbReference type="GO" id="GO:0016020">
    <property type="term" value="C:membrane"/>
    <property type="evidence" value="ECO:0007669"/>
    <property type="project" value="InterPro"/>
</dbReference>
<keyword evidence="2" id="KW-0547">Nucleotide-binding</keyword>
<name>A0A4Q9DQJ4_9BACL</name>
<dbReference type="InterPro" id="IPR050640">
    <property type="entry name" value="Bact_2-comp_sensor_kinase"/>
</dbReference>
<evidence type="ECO:0000259" key="7">
    <source>
        <dbReference type="PROSITE" id="PS50109"/>
    </source>
</evidence>
<keyword evidence="6" id="KW-0472">Membrane</keyword>
<accession>A0A4Q9DQJ4</accession>
<dbReference type="SMART" id="SM00387">
    <property type="entry name" value="HATPase_c"/>
    <property type="match status" value="1"/>
</dbReference>
<dbReference type="Pfam" id="PF06580">
    <property type="entry name" value="His_kinase"/>
    <property type="match status" value="1"/>
</dbReference>
<dbReference type="InterPro" id="IPR005467">
    <property type="entry name" value="His_kinase_dom"/>
</dbReference>
<organism evidence="8 9">
    <name type="scientific">Paenibacillus thalictri</name>
    <dbReference type="NCBI Taxonomy" id="2527873"/>
    <lineage>
        <taxon>Bacteria</taxon>
        <taxon>Bacillati</taxon>
        <taxon>Bacillota</taxon>
        <taxon>Bacilli</taxon>
        <taxon>Bacillales</taxon>
        <taxon>Paenibacillaceae</taxon>
        <taxon>Paenibacillus</taxon>
    </lineage>
</organism>
<dbReference type="GO" id="GO:0000155">
    <property type="term" value="F:phosphorelay sensor kinase activity"/>
    <property type="evidence" value="ECO:0007669"/>
    <property type="project" value="InterPro"/>
</dbReference>
<evidence type="ECO:0000256" key="6">
    <source>
        <dbReference type="SAM" id="Phobius"/>
    </source>
</evidence>
<keyword evidence="5" id="KW-0902">Two-component regulatory system</keyword>
<dbReference type="SUPFAM" id="SSF55874">
    <property type="entry name" value="ATPase domain of HSP90 chaperone/DNA topoisomerase II/histidine kinase"/>
    <property type="match status" value="1"/>
</dbReference>
<dbReference type="PROSITE" id="PS50109">
    <property type="entry name" value="HIS_KIN"/>
    <property type="match status" value="1"/>
</dbReference>
<reference evidence="8 9" key="1">
    <citation type="submission" date="2019-02" db="EMBL/GenBank/DDBJ databases">
        <title>Paenibacillus sp. nov., isolated from surface-sterilized tissue of Thalictrum simplex L.</title>
        <authorList>
            <person name="Tuo L."/>
        </authorList>
    </citation>
    <scope>NUCLEOTIDE SEQUENCE [LARGE SCALE GENOMIC DNA]</scope>
    <source>
        <strain evidence="8 9">N2SHLJ1</strain>
    </source>
</reference>
<gene>
    <name evidence="8" type="ORF">EYB31_16005</name>
</gene>
<dbReference type="Pfam" id="PF02518">
    <property type="entry name" value="HATPase_c"/>
    <property type="match status" value="1"/>
</dbReference>
<dbReference type="Gene3D" id="3.30.450.20">
    <property type="entry name" value="PAS domain"/>
    <property type="match status" value="1"/>
</dbReference>
<dbReference type="RefSeq" id="WP_131014368.1">
    <property type="nucleotide sequence ID" value="NZ_SIRE01000011.1"/>
</dbReference>
<dbReference type="EMBL" id="SIRE01000011">
    <property type="protein sequence ID" value="TBL77652.1"/>
    <property type="molecule type" value="Genomic_DNA"/>
</dbReference>
<dbReference type="InterPro" id="IPR003594">
    <property type="entry name" value="HATPase_dom"/>
</dbReference>
<proteinExistence type="predicted"/>
<dbReference type="PANTHER" id="PTHR34220">
    <property type="entry name" value="SENSOR HISTIDINE KINASE YPDA"/>
    <property type="match status" value="1"/>
</dbReference>
<feature type="transmembrane region" description="Helical" evidence="6">
    <location>
        <begin position="12"/>
        <end position="33"/>
    </location>
</feature>
<evidence type="ECO:0000256" key="5">
    <source>
        <dbReference type="ARBA" id="ARBA00023012"/>
    </source>
</evidence>
<dbReference type="InterPro" id="IPR036890">
    <property type="entry name" value="HATPase_C_sf"/>
</dbReference>
<comment type="caution">
    <text evidence="8">The sequence shown here is derived from an EMBL/GenBank/DDBJ whole genome shotgun (WGS) entry which is preliminary data.</text>
</comment>
<protein>
    <submittedName>
        <fullName evidence="8">Sensor histidine kinase</fullName>
    </submittedName>
</protein>
<evidence type="ECO:0000256" key="1">
    <source>
        <dbReference type="ARBA" id="ARBA00022679"/>
    </source>
</evidence>
<dbReference type="Gene3D" id="3.30.565.10">
    <property type="entry name" value="Histidine kinase-like ATPase, C-terminal domain"/>
    <property type="match status" value="1"/>
</dbReference>
<keyword evidence="6" id="KW-0812">Transmembrane</keyword>
<feature type="transmembrane region" description="Helical" evidence="6">
    <location>
        <begin position="332"/>
        <end position="353"/>
    </location>
</feature>
<keyword evidence="1" id="KW-0808">Transferase</keyword>
<evidence type="ECO:0000256" key="2">
    <source>
        <dbReference type="ARBA" id="ARBA00022741"/>
    </source>
</evidence>
<evidence type="ECO:0000256" key="4">
    <source>
        <dbReference type="ARBA" id="ARBA00022840"/>
    </source>
</evidence>
<evidence type="ECO:0000313" key="8">
    <source>
        <dbReference type="EMBL" id="TBL77652.1"/>
    </source>
</evidence>
<dbReference type="InterPro" id="IPR010559">
    <property type="entry name" value="Sig_transdc_His_kin_internal"/>
</dbReference>
<keyword evidence="3 8" id="KW-0418">Kinase</keyword>
<evidence type="ECO:0000256" key="3">
    <source>
        <dbReference type="ARBA" id="ARBA00022777"/>
    </source>
</evidence>
<keyword evidence="9" id="KW-1185">Reference proteome</keyword>
<dbReference type="Proteomes" id="UP000293142">
    <property type="component" value="Unassembled WGS sequence"/>
</dbReference>
<feature type="domain" description="Histidine kinase" evidence="7">
    <location>
        <begin position="511"/>
        <end position="618"/>
    </location>
</feature>
<dbReference type="PANTHER" id="PTHR34220:SF7">
    <property type="entry name" value="SENSOR HISTIDINE KINASE YPDA"/>
    <property type="match status" value="1"/>
</dbReference>